<comment type="caution">
    <text evidence="1">The sequence shown here is derived from an EMBL/GenBank/DDBJ whole genome shotgun (WGS) entry which is preliminary data.</text>
</comment>
<evidence type="ECO:0000313" key="1">
    <source>
        <dbReference type="EMBL" id="KAI4471831.1"/>
    </source>
</evidence>
<dbReference type="EMBL" id="CM043015">
    <property type="protein sequence ID" value="KAI4471831.1"/>
    <property type="molecule type" value="Genomic_DNA"/>
</dbReference>
<dbReference type="Proteomes" id="UP001056778">
    <property type="component" value="Chromosome 1"/>
</dbReference>
<accession>A0ACB9TYB0</accession>
<evidence type="ECO:0000313" key="2">
    <source>
        <dbReference type="Proteomes" id="UP001056778"/>
    </source>
</evidence>
<reference evidence="1" key="1">
    <citation type="submission" date="2022-04" db="EMBL/GenBank/DDBJ databases">
        <title>Chromosome-scale genome assembly of Holotrichia oblita Faldermann.</title>
        <authorList>
            <person name="Rongchong L."/>
        </authorList>
    </citation>
    <scope>NUCLEOTIDE SEQUENCE</scope>
    <source>
        <strain evidence="1">81SQS9</strain>
    </source>
</reference>
<gene>
    <name evidence="1" type="ORF">MML48_1g13007</name>
</gene>
<protein>
    <submittedName>
        <fullName evidence="1">Uncharacterized protein</fullName>
    </submittedName>
</protein>
<keyword evidence="2" id="KW-1185">Reference proteome</keyword>
<proteinExistence type="predicted"/>
<name>A0ACB9TYB0_HOLOL</name>
<organism evidence="1 2">
    <name type="scientific">Holotrichia oblita</name>
    <name type="common">Chafer beetle</name>
    <dbReference type="NCBI Taxonomy" id="644536"/>
    <lineage>
        <taxon>Eukaryota</taxon>
        <taxon>Metazoa</taxon>
        <taxon>Ecdysozoa</taxon>
        <taxon>Arthropoda</taxon>
        <taxon>Hexapoda</taxon>
        <taxon>Insecta</taxon>
        <taxon>Pterygota</taxon>
        <taxon>Neoptera</taxon>
        <taxon>Endopterygota</taxon>
        <taxon>Coleoptera</taxon>
        <taxon>Polyphaga</taxon>
        <taxon>Scarabaeiformia</taxon>
        <taxon>Scarabaeidae</taxon>
        <taxon>Melolonthinae</taxon>
        <taxon>Holotrichia</taxon>
    </lineage>
</organism>
<sequence length="225" mass="25805">MNGRTILRLAPRIIKQYKSNKLLENRIYLCTTNSYAVNRFTNLIQTRGLIQDASKHEIAEGRERLYYGILTPHIRAVKWFSLTTSAASLLAQPFLINTLYASNNVALLIAACSFIGFFTFATPLLLHFITKKYVTHLDYDSSRKVYIASTVSFFCMLKETEFTPEDVKIPEVPGMFTTFVAKGKAMFLEPRFFNDPSHYAKIMGYDKPMDFKMFADASQDKNDKK</sequence>